<protein>
    <submittedName>
        <fullName evidence="1">Uncharacterized protein</fullName>
    </submittedName>
</protein>
<dbReference type="EMBL" id="JABRWJ010000014">
    <property type="protein sequence ID" value="NRF71821.1"/>
    <property type="molecule type" value="Genomic_DNA"/>
</dbReference>
<reference evidence="1 2" key="1">
    <citation type="submission" date="2020-05" db="EMBL/GenBank/DDBJ databases">
        <title>Aquincola sp. isolate from soil.</title>
        <authorList>
            <person name="Han J."/>
            <person name="Kim D.-U."/>
        </authorList>
    </citation>
    <scope>NUCLEOTIDE SEQUENCE [LARGE SCALE GENOMIC DNA]</scope>
    <source>
        <strain evidence="1 2">S2</strain>
    </source>
</reference>
<organism evidence="1 2">
    <name type="scientific">Pseudaquabacterium terrae</name>
    <dbReference type="NCBI Taxonomy" id="2732868"/>
    <lineage>
        <taxon>Bacteria</taxon>
        <taxon>Pseudomonadati</taxon>
        <taxon>Pseudomonadota</taxon>
        <taxon>Betaproteobacteria</taxon>
        <taxon>Burkholderiales</taxon>
        <taxon>Sphaerotilaceae</taxon>
        <taxon>Pseudaquabacterium</taxon>
    </lineage>
</organism>
<evidence type="ECO:0000313" key="1">
    <source>
        <dbReference type="EMBL" id="NRF71821.1"/>
    </source>
</evidence>
<proteinExistence type="predicted"/>
<dbReference type="Proteomes" id="UP000737171">
    <property type="component" value="Unassembled WGS sequence"/>
</dbReference>
<name>A0ABX2ET30_9BURK</name>
<dbReference type="RefSeq" id="WP_173133807.1">
    <property type="nucleotide sequence ID" value="NZ_JABRWJ010000014.1"/>
</dbReference>
<comment type="caution">
    <text evidence="1">The sequence shown here is derived from an EMBL/GenBank/DDBJ whole genome shotgun (WGS) entry which is preliminary data.</text>
</comment>
<evidence type="ECO:0000313" key="2">
    <source>
        <dbReference type="Proteomes" id="UP000737171"/>
    </source>
</evidence>
<sequence length="49" mass="5553">MTTVATEPKTAETDAIERRVRHLFRALTRAGLVHPLEHLILRYRSGVLG</sequence>
<keyword evidence="2" id="KW-1185">Reference proteome</keyword>
<gene>
    <name evidence="1" type="ORF">HLB44_33030</name>
</gene>
<accession>A0ABX2ET30</accession>